<dbReference type="PANTHER" id="PTHR46390">
    <property type="entry name" value="MANNOSE-1-PHOSPHATE GUANYLYLTRANSFERASE"/>
    <property type="match status" value="1"/>
</dbReference>
<keyword evidence="1" id="KW-0808">Transferase</keyword>
<keyword evidence="2" id="KW-1185">Reference proteome</keyword>
<dbReference type="InterPro" id="IPR051161">
    <property type="entry name" value="Mannose-6P_isomerase_type2"/>
</dbReference>
<dbReference type="PANTHER" id="PTHR46390:SF1">
    <property type="entry name" value="MANNOSE-1-PHOSPHATE GUANYLYLTRANSFERASE"/>
    <property type="match status" value="1"/>
</dbReference>
<sequence length="163" mass="18060">MIQADFVWNDLGTWHSLLQLTQPNINDNYCEGNVVTSNTTNSLISSNNKLTNVVDLENIIIIDTVNGLVVGDKSKINTIQDLVLIGSKLGNTECTQLIDSYPTKYTSFEYTVNNFIQNYVGQSDITSDNAILSAACSDTLNIAILGDINYKNMYNQGWTHIIT</sequence>
<dbReference type="HOGENOM" id="CLU_1625808_0_0_5"/>
<dbReference type="RefSeq" id="WP_012149939.1">
    <property type="nucleotide sequence ID" value="NC_009881.1"/>
</dbReference>
<protein>
    <submittedName>
        <fullName evidence="1">Mannose-1-phosphate guanylyltransferase</fullName>
    </submittedName>
</protein>
<organism evidence="1 2">
    <name type="scientific">Rickettsia akari (strain Hartford)</name>
    <dbReference type="NCBI Taxonomy" id="293614"/>
    <lineage>
        <taxon>Bacteria</taxon>
        <taxon>Pseudomonadati</taxon>
        <taxon>Pseudomonadota</taxon>
        <taxon>Alphaproteobacteria</taxon>
        <taxon>Rickettsiales</taxon>
        <taxon>Rickettsiaceae</taxon>
        <taxon>Rickettsieae</taxon>
        <taxon>Rickettsia</taxon>
        <taxon>spotted fever group</taxon>
    </lineage>
</organism>
<dbReference type="InterPro" id="IPR029044">
    <property type="entry name" value="Nucleotide-diphossugar_trans"/>
</dbReference>
<dbReference type="GO" id="GO:0004475">
    <property type="term" value="F:mannose-1-phosphate guanylyltransferase (GTP) activity"/>
    <property type="evidence" value="ECO:0007669"/>
    <property type="project" value="TreeGrafter"/>
</dbReference>
<dbReference type="SUPFAM" id="SSF159283">
    <property type="entry name" value="Guanosine diphospho-D-mannose pyrophosphorylase/mannose-6-phosphate isomerase linker domain"/>
    <property type="match status" value="1"/>
</dbReference>
<dbReference type="EMBL" id="CP000847">
    <property type="protein sequence ID" value="ABV75309.1"/>
    <property type="molecule type" value="Genomic_DNA"/>
</dbReference>
<accession>A8GPI4</accession>
<dbReference type="eggNOG" id="COG0836">
    <property type="taxonomic scope" value="Bacteria"/>
</dbReference>
<keyword evidence="1" id="KW-0548">Nucleotidyltransferase</keyword>
<dbReference type="KEGG" id="rak:A1C_05295"/>
<dbReference type="STRING" id="293614.A1C_05295"/>
<reference evidence="1" key="1">
    <citation type="submission" date="2007-09" db="EMBL/GenBank/DDBJ databases">
        <title>Complete Genome Sequence of Rickettsia akari.</title>
        <authorList>
            <person name="Madan A."/>
            <person name="Fahey J."/>
            <person name="Helton E."/>
            <person name="Ketteman M."/>
            <person name="Madan A."/>
            <person name="Rodrigues S."/>
            <person name="Sanchez A."/>
            <person name="Whiting M."/>
            <person name="Dasch G."/>
            <person name="Eremeeva M."/>
        </authorList>
    </citation>
    <scope>NUCLEOTIDE SEQUENCE</scope>
    <source>
        <strain evidence="1">Hartford</strain>
    </source>
</reference>
<dbReference type="AlphaFoldDB" id="A8GPI4"/>
<dbReference type="Proteomes" id="UP000006830">
    <property type="component" value="Chromosome"/>
</dbReference>
<gene>
    <name evidence="1" type="ordered locus">A1C_05295</name>
</gene>
<evidence type="ECO:0000313" key="2">
    <source>
        <dbReference type="Proteomes" id="UP000006830"/>
    </source>
</evidence>
<dbReference type="GO" id="GO:0009298">
    <property type="term" value="P:GDP-mannose biosynthetic process"/>
    <property type="evidence" value="ECO:0007669"/>
    <property type="project" value="TreeGrafter"/>
</dbReference>
<name>A8GPI4_RICAH</name>
<proteinExistence type="predicted"/>
<evidence type="ECO:0000313" key="1">
    <source>
        <dbReference type="EMBL" id="ABV75309.1"/>
    </source>
</evidence>
<dbReference type="Gene3D" id="3.90.550.10">
    <property type="entry name" value="Spore Coat Polysaccharide Biosynthesis Protein SpsA, Chain A"/>
    <property type="match status" value="1"/>
</dbReference>